<dbReference type="EMBL" id="JBHFNS010000078">
    <property type="protein sequence ID" value="MFB2937846.1"/>
    <property type="molecule type" value="Genomic_DNA"/>
</dbReference>
<protein>
    <submittedName>
        <fullName evidence="1">Uncharacterized protein</fullName>
    </submittedName>
</protein>
<keyword evidence="2" id="KW-1185">Reference proteome</keyword>
<organism evidence="1 2">
    <name type="scientific">Floridaenema fluviatile BLCC-F154</name>
    <dbReference type="NCBI Taxonomy" id="3153640"/>
    <lineage>
        <taxon>Bacteria</taxon>
        <taxon>Bacillati</taxon>
        <taxon>Cyanobacteriota</taxon>
        <taxon>Cyanophyceae</taxon>
        <taxon>Oscillatoriophycideae</taxon>
        <taxon>Aerosakkonematales</taxon>
        <taxon>Aerosakkonemataceae</taxon>
        <taxon>Floridanema</taxon>
        <taxon>Floridanema fluviatile</taxon>
    </lineage>
</organism>
<reference evidence="1 2" key="1">
    <citation type="submission" date="2024-09" db="EMBL/GenBank/DDBJ databases">
        <title>Floridaenema gen nov. (Aerosakkonemataceae, Aerosakkonematales ord. nov., Cyanobacteria) from benthic tropical and subtropical fresh waters, with the description of four new species.</title>
        <authorList>
            <person name="Moretto J.A."/>
            <person name="Berthold D.E."/>
            <person name="Lefler F.W."/>
            <person name="Huang I.-S."/>
            <person name="Laughinghouse H. IV."/>
        </authorList>
    </citation>
    <scope>NUCLEOTIDE SEQUENCE [LARGE SCALE GENOMIC DNA]</scope>
    <source>
        <strain evidence="1 2">BLCC-F154</strain>
    </source>
</reference>
<accession>A0ABV4YH75</accession>
<dbReference type="RefSeq" id="WP_413259328.1">
    <property type="nucleotide sequence ID" value="NZ_JBHFNS010000078.1"/>
</dbReference>
<sequence>MAKVKEIQAAIQSLSSDEFNDLKKWIIELDWEQWDQEIEADSLSGKLDFLIEEALTEKARNKLQEL</sequence>
<evidence type="ECO:0000313" key="1">
    <source>
        <dbReference type="EMBL" id="MFB2937846.1"/>
    </source>
</evidence>
<evidence type="ECO:0000313" key="2">
    <source>
        <dbReference type="Proteomes" id="UP001576776"/>
    </source>
</evidence>
<dbReference type="Proteomes" id="UP001576776">
    <property type="component" value="Unassembled WGS sequence"/>
</dbReference>
<comment type="caution">
    <text evidence="1">The sequence shown here is derived from an EMBL/GenBank/DDBJ whole genome shotgun (WGS) entry which is preliminary data.</text>
</comment>
<gene>
    <name evidence="1" type="ORF">ACE1B6_21565</name>
</gene>
<proteinExistence type="predicted"/>
<name>A0ABV4YH75_9CYAN</name>